<name>A0A0V8GDY9_9BACL</name>
<keyword evidence="1" id="KW-0812">Transmembrane</keyword>
<organism evidence="2 4">
    <name type="scientific">Exiguobacterium indicum</name>
    <dbReference type="NCBI Taxonomy" id="296995"/>
    <lineage>
        <taxon>Bacteria</taxon>
        <taxon>Bacillati</taxon>
        <taxon>Bacillota</taxon>
        <taxon>Bacilli</taxon>
        <taxon>Bacillales</taxon>
        <taxon>Bacillales Family XII. Incertae Sedis</taxon>
        <taxon>Exiguobacterium</taxon>
    </lineage>
</organism>
<dbReference type="OrthoDB" id="2353968at2"/>
<feature type="transmembrane region" description="Helical" evidence="1">
    <location>
        <begin position="12"/>
        <end position="32"/>
    </location>
</feature>
<dbReference type="RefSeq" id="WP_058265702.1">
    <property type="nucleotide sequence ID" value="NZ_FMYN01000004.1"/>
</dbReference>
<evidence type="ECO:0000313" key="3">
    <source>
        <dbReference type="EMBL" id="KTR25828.1"/>
    </source>
</evidence>
<dbReference type="EMBL" id="LNQL01000004">
    <property type="protein sequence ID" value="KSU48476.1"/>
    <property type="molecule type" value="Genomic_DNA"/>
</dbReference>
<keyword evidence="1" id="KW-0472">Membrane</keyword>
<evidence type="ECO:0000313" key="2">
    <source>
        <dbReference type="EMBL" id="KSU48476.1"/>
    </source>
</evidence>
<reference evidence="2 4" key="1">
    <citation type="journal article" date="2015" name="Int. J. Syst. Evol. Microbiol.">
        <title>Exiguobacterium enclense sp. nov., isolated from sediment.</title>
        <authorList>
            <person name="Dastager S.G."/>
            <person name="Mawlankar R."/>
            <person name="Sonalkar V.V."/>
            <person name="Thorat M.N."/>
            <person name="Mual P."/>
            <person name="Verma A."/>
            <person name="Krishnamurthi S."/>
            <person name="Tang S.K."/>
            <person name="Li W.J."/>
        </authorList>
    </citation>
    <scope>NUCLEOTIDE SEQUENCE [LARGE SCALE GENOMIC DNA]</scope>
    <source>
        <strain evidence="2 4">NIO-1109</strain>
    </source>
</reference>
<feature type="transmembrane region" description="Helical" evidence="1">
    <location>
        <begin position="38"/>
        <end position="59"/>
    </location>
</feature>
<protein>
    <recommendedName>
        <fullName evidence="6">Sigma-Y antisigma factor component</fullName>
    </recommendedName>
</protein>
<dbReference type="AlphaFoldDB" id="A0A0V8GDY9"/>
<evidence type="ECO:0000313" key="4">
    <source>
        <dbReference type="Proteomes" id="UP000053797"/>
    </source>
</evidence>
<dbReference type="EMBL" id="LDQV01000030">
    <property type="protein sequence ID" value="KTR25828.1"/>
    <property type="molecule type" value="Genomic_DNA"/>
</dbReference>
<reference evidence="3 5" key="2">
    <citation type="journal article" date="2016" name="Front. Microbiol.">
        <title>Genomic Resource of Rice Seed Associated Bacteria.</title>
        <authorList>
            <person name="Midha S."/>
            <person name="Bansal K."/>
            <person name="Sharma S."/>
            <person name="Kumar N."/>
            <person name="Patil P.P."/>
            <person name="Chaudhry V."/>
            <person name="Patil P.B."/>
        </authorList>
    </citation>
    <scope>NUCLEOTIDE SEQUENCE [LARGE SCALE GENOMIC DNA]</scope>
    <source>
        <strain evidence="3 5">RSA11</strain>
    </source>
</reference>
<dbReference type="Proteomes" id="UP000053797">
    <property type="component" value="Unassembled WGS sequence"/>
</dbReference>
<evidence type="ECO:0000256" key="1">
    <source>
        <dbReference type="SAM" id="Phobius"/>
    </source>
</evidence>
<evidence type="ECO:0000313" key="5">
    <source>
        <dbReference type="Proteomes" id="UP000072605"/>
    </source>
</evidence>
<sequence length="67" mass="7392">MAQKNKKLSKGAWLSIGALLVTQAVSLFFSARKSGRNPWVWGGAGLLQFPLPAIAYLILERQAKHKK</sequence>
<evidence type="ECO:0008006" key="6">
    <source>
        <dbReference type="Google" id="ProtNLM"/>
    </source>
</evidence>
<keyword evidence="1" id="KW-1133">Transmembrane helix</keyword>
<comment type="caution">
    <text evidence="2">The sequence shown here is derived from an EMBL/GenBank/DDBJ whole genome shotgun (WGS) entry which is preliminary data.</text>
</comment>
<accession>A0A0V8GDY9</accession>
<gene>
    <name evidence="2" type="ORF">AS033_12715</name>
    <name evidence="3" type="ORF">RSA11_13125</name>
</gene>
<dbReference type="Proteomes" id="UP000072605">
    <property type="component" value="Unassembled WGS sequence"/>
</dbReference>
<proteinExistence type="predicted"/>